<evidence type="ECO:0000313" key="3">
    <source>
        <dbReference type="EMBL" id="PSR35050.1"/>
    </source>
</evidence>
<reference evidence="3 4" key="1">
    <citation type="journal article" date="2014" name="BMC Genomics">
        <title>Comparison of environmental and isolate Sulfobacillus genomes reveals diverse carbon, sulfur, nitrogen, and hydrogen metabolisms.</title>
        <authorList>
            <person name="Justice N.B."/>
            <person name="Norman A."/>
            <person name="Brown C.T."/>
            <person name="Singh A."/>
            <person name="Thomas B.C."/>
            <person name="Banfield J.F."/>
        </authorList>
    </citation>
    <scope>NUCLEOTIDE SEQUENCE [LARGE SCALE GENOMIC DNA]</scope>
    <source>
        <strain evidence="3">AMDSBA4</strain>
    </source>
</reference>
<dbReference type="SUPFAM" id="SSF56317">
    <property type="entry name" value="Carbon-nitrogen hydrolase"/>
    <property type="match status" value="1"/>
</dbReference>
<name>A0A2T2XKN2_9FIRM</name>
<accession>A0A2T2XKN2</accession>
<protein>
    <recommendedName>
        <fullName evidence="2">CN hydrolase domain-containing protein</fullName>
    </recommendedName>
</protein>
<dbReference type="GO" id="GO:0016811">
    <property type="term" value="F:hydrolase activity, acting on carbon-nitrogen (but not peptide) bonds, in linear amides"/>
    <property type="evidence" value="ECO:0007669"/>
    <property type="project" value="TreeGrafter"/>
</dbReference>
<evidence type="ECO:0000256" key="1">
    <source>
        <dbReference type="ARBA" id="ARBA00022801"/>
    </source>
</evidence>
<sequence>MQVDLFAIQPYMSLEDYATHSAFYCKLRSLIEAAHLMRNPQNPALAVFPEDLATFLVVANRVGVIESATTMDEAFSRIGTRLMPNIVYTMARFRTRSLKRAFFTWAAPQVWRIWYQTMTELAKTYHMTIVAGSALMPENRLGLNTAHFAAQSADIYNFSFTVDPSGQVVYHTKKVNLVPTQEDVLDLTPGPLESALASCAWNGIPLATSICYDGFSMPHTTTEPKFCSLIPLLDTRGVRLVAQPSANPWPWQDRWVFASKQDQRTRQQQWMAEGSYLALQNCQSIEVIVNPQILLDMLDIHFDGSSMIIARTLSGGVEILSQSAGFQANPANEEVLHATWDF</sequence>
<dbReference type="PROSITE" id="PS50263">
    <property type="entry name" value="CN_HYDROLASE"/>
    <property type="match status" value="1"/>
</dbReference>
<dbReference type="InterPro" id="IPR036526">
    <property type="entry name" value="C-N_Hydrolase_sf"/>
</dbReference>
<dbReference type="Gene3D" id="3.60.110.10">
    <property type="entry name" value="Carbon-nitrogen hydrolase"/>
    <property type="match status" value="1"/>
</dbReference>
<dbReference type="PANTHER" id="PTHR43674:SF13">
    <property type="entry name" value="CN HYDROLASE DOMAIN-CONTAINING PROTEIN"/>
    <property type="match status" value="1"/>
</dbReference>
<comment type="caution">
    <text evidence="3">The sequence shown here is derived from an EMBL/GenBank/DDBJ whole genome shotgun (WGS) entry which is preliminary data.</text>
</comment>
<feature type="domain" description="CN hydrolase" evidence="2">
    <location>
        <begin position="60"/>
        <end position="342"/>
    </location>
</feature>
<dbReference type="PANTHER" id="PTHR43674">
    <property type="entry name" value="NITRILASE C965.09-RELATED"/>
    <property type="match status" value="1"/>
</dbReference>
<gene>
    <name evidence="3" type="ORF">C7B46_02520</name>
</gene>
<keyword evidence="1" id="KW-0378">Hydrolase</keyword>
<dbReference type="Proteomes" id="UP000242972">
    <property type="component" value="Unassembled WGS sequence"/>
</dbReference>
<organism evidence="3 4">
    <name type="scientific">Sulfobacillus benefaciens</name>
    <dbReference type="NCBI Taxonomy" id="453960"/>
    <lineage>
        <taxon>Bacteria</taxon>
        <taxon>Bacillati</taxon>
        <taxon>Bacillota</taxon>
        <taxon>Clostridia</taxon>
        <taxon>Eubacteriales</taxon>
        <taxon>Clostridiales Family XVII. Incertae Sedis</taxon>
        <taxon>Sulfobacillus</taxon>
    </lineage>
</organism>
<dbReference type="EMBL" id="PXYW01000004">
    <property type="protein sequence ID" value="PSR35050.1"/>
    <property type="molecule type" value="Genomic_DNA"/>
</dbReference>
<evidence type="ECO:0000259" key="2">
    <source>
        <dbReference type="PROSITE" id="PS50263"/>
    </source>
</evidence>
<dbReference type="InterPro" id="IPR050345">
    <property type="entry name" value="Aliph_Amidase/BUP"/>
</dbReference>
<dbReference type="InterPro" id="IPR003010">
    <property type="entry name" value="C-N_Hydrolase"/>
</dbReference>
<dbReference type="AlphaFoldDB" id="A0A2T2XKN2"/>
<evidence type="ECO:0000313" key="4">
    <source>
        <dbReference type="Proteomes" id="UP000242972"/>
    </source>
</evidence>
<proteinExistence type="predicted"/>